<organism evidence="1 2">
    <name type="scientific">Rhizobium leguminosarum</name>
    <dbReference type="NCBI Taxonomy" id="384"/>
    <lineage>
        <taxon>Bacteria</taxon>
        <taxon>Pseudomonadati</taxon>
        <taxon>Pseudomonadota</taxon>
        <taxon>Alphaproteobacteria</taxon>
        <taxon>Hyphomicrobiales</taxon>
        <taxon>Rhizobiaceae</taxon>
        <taxon>Rhizobium/Agrobacterium group</taxon>
        <taxon>Rhizobium</taxon>
    </lineage>
</organism>
<dbReference type="AlphaFoldDB" id="A0AAE2MI95"/>
<proteinExistence type="predicted"/>
<evidence type="ECO:0000313" key="2">
    <source>
        <dbReference type="Proteomes" id="UP000538507"/>
    </source>
</evidence>
<comment type="caution">
    <text evidence="1">The sequence shown here is derived from an EMBL/GenBank/DDBJ whole genome shotgun (WGS) entry which is preliminary data.</text>
</comment>
<accession>A0AAE2MI95</accession>
<sequence>MLKLNPPVSGSVADSKPLNSKLLKLTLSAGTTGVSLMSVGACLSGPSLAPVMATTMLWLAVPSSELTLSVSLTASPWLSACVAARLLSSV</sequence>
<gene>
    <name evidence="1" type="ORF">GGE16_001800</name>
</gene>
<reference evidence="1 2" key="1">
    <citation type="submission" date="2020-08" db="EMBL/GenBank/DDBJ databases">
        <title>Genomic Encyclopedia of Type Strains, Phase IV (KMG-V): Genome sequencing to study the core and pangenomes of soil and plant-associated prokaryotes.</title>
        <authorList>
            <person name="Whitman W."/>
        </authorList>
    </citation>
    <scope>NUCLEOTIDE SEQUENCE [LARGE SCALE GENOMIC DNA]</scope>
    <source>
        <strain evidence="1 2">SEMIA 415</strain>
    </source>
</reference>
<dbReference type="EMBL" id="JACIGO010000002">
    <property type="protein sequence ID" value="MBB4289760.1"/>
    <property type="molecule type" value="Genomic_DNA"/>
</dbReference>
<evidence type="ECO:0000313" key="1">
    <source>
        <dbReference type="EMBL" id="MBB4289760.1"/>
    </source>
</evidence>
<name>A0AAE2MI95_RHILE</name>
<protein>
    <submittedName>
        <fullName evidence="1">Uncharacterized protein</fullName>
    </submittedName>
</protein>
<dbReference type="Proteomes" id="UP000538507">
    <property type="component" value="Unassembled WGS sequence"/>
</dbReference>